<dbReference type="InterPro" id="IPR012677">
    <property type="entry name" value="Nucleotide-bd_a/b_plait_sf"/>
</dbReference>
<evidence type="ECO:0000256" key="2">
    <source>
        <dbReference type="PROSITE-ProRule" id="PRU00176"/>
    </source>
</evidence>
<accession>A0AAE0GUA5</accession>
<evidence type="ECO:0000313" key="4">
    <source>
        <dbReference type="EMBL" id="KAK3284323.1"/>
    </source>
</evidence>
<dbReference type="Gene3D" id="3.30.70.330">
    <property type="match status" value="1"/>
</dbReference>
<dbReference type="EMBL" id="LGRX02002332">
    <property type="protein sequence ID" value="KAK3284323.1"/>
    <property type="molecule type" value="Genomic_DNA"/>
</dbReference>
<keyword evidence="5" id="KW-1185">Reference proteome</keyword>
<dbReference type="InterPro" id="IPR000504">
    <property type="entry name" value="RRM_dom"/>
</dbReference>
<reference evidence="4 5" key="1">
    <citation type="journal article" date="2015" name="Genome Biol. Evol.">
        <title>Comparative Genomics of a Bacterivorous Green Alga Reveals Evolutionary Causalities and Consequences of Phago-Mixotrophic Mode of Nutrition.</title>
        <authorList>
            <person name="Burns J.A."/>
            <person name="Paasch A."/>
            <person name="Narechania A."/>
            <person name="Kim E."/>
        </authorList>
    </citation>
    <scope>NUCLEOTIDE SEQUENCE [LARGE SCALE GENOMIC DNA]</scope>
    <source>
        <strain evidence="4 5">PLY_AMNH</strain>
    </source>
</reference>
<dbReference type="AlphaFoldDB" id="A0AAE0GUA5"/>
<dbReference type="Pfam" id="PF00076">
    <property type="entry name" value="RRM_1"/>
    <property type="match status" value="1"/>
</dbReference>
<evidence type="ECO:0000256" key="1">
    <source>
        <dbReference type="ARBA" id="ARBA00022884"/>
    </source>
</evidence>
<dbReference type="InterPro" id="IPR035979">
    <property type="entry name" value="RBD_domain_sf"/>
</dbReference>
<name>A0AAE0GUA5_9CHLO</name>
<evidence type="ECO:0000313" key="5">
    <source>
        <dbReference type="Proteomes" id="UP001190700"/>
    </source>
</evidence>
<protein>
    <recommendedName>
        <fullName evidence="3">RRM domain-containing protein</fullName>
    </recommendedName>
</protein>
<dbReference type="GO" id="GO:0003723">
    <property type="term" value="F:RNA binding"/>
    <property type="evidence" value="ECO:0007669"/>
    <property type="project" value="UniProtKB-UniRule"/>
</dbReference>
<proteinExistence type="predicted"/>
<keyword evidence="1 2" id="KW-0694">RNA-binding</keyword>
<evidence type="ECO:0000259" key="3">
    <source>
        <dbReference type="PROSITE" id="PS50102"/>
    </source>
</evidence>
<sequence>MLQAATAPQPSLQHLQYQQQFQQFPERAQRLESKRRRTEKASERGSQKGCTLYVSNIEKTAEESELGSLFMDMSGFLNSNVISKGGRFFVFAQFTDSASATAAMKVLDGKKLASAPENGIRVQLSRTEFRVGKRRGPERVHQPILDTLCPLEVCLGAMLPREPVAKMPFTSIRSRPASNTVAYRSFP</sequence>
<gene>
    <name evidence="4" type="ORF">CYMTET_8021</name>
</gene>
<comment type="caution">
    <text evidence="4">The sequence shown here is derived from an EMBL/GenBank/DDBJ whole genome shotgun (WGS) entry which is preliminary data.</text>
</comment>
<organism evidence="4 5">
    <name type="scientific">Cymbomonas tetramitiformis</name>
    <dbReference type="NCBI Taxonomy" id="36881"/>
    <lineage>
        <taxon>Eukaryota</taxon>
        <taxon>Viridiplantae</taxon>
        <taxon>Chlorophyta</taxon>
        <taxon>Pyramimonadophyceae</taxon>
        <taxon>Pyramimonadales</taxon>
        <taxon>Pyramimonadaceae</taxon>
        <taxon>Cymbomonas</taxon>
    </lineage>
</organism>
<dbReference type="Proteomes" id="UP001190700">
    <property type="component" value="Unassembled WGS sequence"/>
</dbReference>
<dbReference type="SMART" id="SM00360">
    <property type="entry name" value="RRM"/>
    <property type="match status" value="1"/>
</dbReference>
<feature type="domain" description="RRM" evidence="3">
    <location>
        <begin position="50"/>
        <end position="127"/>
    </location>
</feature>
<dbReference type="PANTHER" id="PTHR10501">
    <property type="entry name" value="U1 SMALL NUCLEAR RIBONUCLEOPROTEIN A/U2 SMALL NUCLEAR RIBONUCLEOPROTEIN B"/>
    <property type="match status" value="1"/>
</dbReference>
<dbReference type="SUPFAM" id="SSF54928">
    <property type="entry name" value="RNA-binding domain, RBD"/>
    <property type="match status" value="1"/>
</dbReference>
<dbReference type="PROSITE" id="PS50102">
    <property type="entry name" value="RRM"/>
    <property type="match status" value="1"/>
</dbReference>